<dbReference type="GO" id="GO:0043041">
    <property type="term" value="P:amino acid activation for nonribosomal peptide biosynthetic process"/>
    <property type="evidence" value="ECO:0007669"/>
    <property type="project" value="TreeGrafter"/>
</dbReference>
<dbReference type="InterPro" id="IPR025110">
    <property type="entry name" value="AMP-bd_C"/>
</dbReference>
<dbReference type="RefSeq" id="WP_176738409.1">
    <property type="nucleotide sequence ID" value="NZ_FMHW01000002.1"/>
</dbReference>
<dbReference type="PROSITE" id="PS00455">
    <property type="entry name" value="AMP_BINDING"/>
    <property type="match status" value="1"/>
</dbReference>
<dbReference type="CDD" id="cd05930">
    <property type="entry name" value="A_NRPS"/>
    <property type="match status" value="1"/>
</dbReference>
<dbReference type="STRING" id="145854.GA0074692_2351"/>
<dbReference type="GO" id="GO:0044550">
    <property type="term" value="P:secondary metabolite biosynthetic process"/>
    <property type="evidence" value="ECO:0007669"/>
    <property type="project" value="TreeGrafter"/>
</dbReference>
<feature type="domain" description="AMP-binding enzyme C-terminal" evidence="2">
    <location>
        <begin position="425"/>
        <end position="502"/>
    </location>
</feature>
<dbReference type="AlphaFoldDB" id="A0A1C6SDA9"/>
<dbReference type="Gene3D" id="3.30.300.30">
    <property type="match status" value="1"/>
</dbReference>
<dbReference type="NCBIfam" id="TIGR01733">
    <property type="entry name" value="AA-adenyl-dom"/>
    <property type="match status" value="1"/>
</dbReference>
<proteinExistence type="predicted"/>
<accession>A0A1C6SDA9</accession>
<dbReference type="Gene3D" id="3.40.50.12780">
    <property type="entry name" value="N-terminal domain of ligase-like"/>
    <property type="match status" value="1"/>
</dbReference>
<dbReference type="Pfam" id="PF13193">
    <property type="entry name" value="AMP-binding_C"/>
    <property type="match status" value="1"/>
</dbReference>
<evidence type="ECO:0000313" key="4">
    <source>
        <dbReference type="Proteomes" id="UP000198959"/>
    </source>
</evidence>
<evidence type="ECO:0000259" key="1">
    <source>
        <dbReference type="Pfam" id="PF00501"/>
    </source>
</evidence>
<dbReference type="GO" id="GO:0005737">
    <property type="term" value="C:cytoplasm"/>
    <property type="evidence" value="ECO:0007669"/>
    <property type="project" value="TreeGrafter"/>
</dbReference>
<keyword evidence="4" id="KW-1185">Reference proteome</keyword>
<dbReference type="InterPro" id="IPR010071">
    <property type="entry name" value="AA_adenyl_dom"/>
</dbReference>
<reference evidence="4" key="1">
    <citation type="submission" date="2016-06" db="EMBL/GenBank/DDBJ databases">
        <authorList>
            <person name="Varghese N."/>
            <person name="Submissions Spin"/>
        </authorList>
    </citation>
    <scope>NUCLEOTIDE SEQUENCE [LARGE SCALE GENOMIC DNA]</scope>
    <source>
        <strain evidence="4">DSM 43817</strain>
    </source>
</reference>
<dbReference type="InterPro" id="IPR020845">
    <property type="entry name" value="AMP-binding_CS"/>
</dbReference>
<dbReference type="GO" id="GO:0031177">
    <property type="term" value="F:phosphopantetheine binding"/>
    <property type="evidence" value="ECO:0007669"/>
    <property type="project" value="TreeGrafter"/>
</dbReference>
<protein>
    <submittedName>
        <fullName evidence="3">Amino acid adenylation domain-containing protein</fullName>
    </submittedName>
</protein>
<gene>
    <name evidence="3" type="ORF">GA0074692_2351</name>
</gene>
<dbReference type="Pfam" id="PF00501">
    <property type="entry name" value="AMP-binding"/>
    <property type="match status" value="1"/>
</dbReference>
<dbReference type="PANTHER" id="PTHR45527:SF1">
    <property type="entry name" value="FATTY ACID SYNTHASE"/>
    <property type="match status" value="1"/>
</dbReference>
<dbReference type="SUPFAM" id="SSF56801">
    <property type="entry name" value="Acetyl-CoA synthetase-like"/>
    <property type="match status" value="1"/>
</dbReference>
<dbReference type="InterPro" id="IPR000873">
    <property type="entry name" value="AMP-dep_synth/lig_dom"/>
</dbReference>
<feature type="domain" description="AMP-dependent synthetase/ligase" evidence="1">
    <location>
        <begin position="13"/>
        <end position="369"/>
    </location>
</feature>
<dbReference type="InterPro" id="IPR042099">
    <property type="entry name" value="ANL_N_sf"/>
</dbReference>
<dbReference type="Proteomes" id="UP000198959">
    <property type="component" value="Unassembled WGS sequence"/>
</dbReference>
<organism evidence="3 4">
    <name type="scientific">Micromonospora pallida</name>
    <dbReference type="NCBI Taxonomy" id="145854"/>
    <lineage>
        <taxon>Bacteria</taxon>
        <taxon>Bacillati</taxon>
        <taxon>Actinomycetota</taxon>
        <taxon>Actinomycetes</taxon>
        <taxon>Micromonosporales</taxon>
        <taxon>Micromonosporaceae</taxon>
        <taxon>Micromonospora</taxon>
    </lineage>
</organism>
<sequence length="529" mass="56731">MDIDARSLPHVLRAAARRHPDRTALTGCGLTLTYGQLDTCVSRLAADFAASGLRPGELVGLAVDRGPLPLVLAAAVMRAGCAYVPLDVGHPRQRLRHVVATAGLHTTLCDESSQAALRGLPTATLLVDVDDVRAAASGPPPRWTEPEVDADGIAYVMFTSGSSGIPKGVAVTHGNLVALLRDALGLFRYGDDEVWPLVHGYGFDVSVWEMWAGVAVGARLLALDGATVASPPRLAEALVRHRPTRLHIVPSVFRHLTDAVVAAEQWINPRAVVFCGEAVNHRPIQTWLARVPGPVPRFVNVYGITETTVYNTFHAFTPEELREPVTPAPIGRAYRHSPIVVLDADLRPLPPGEPGELVVGGRQVSPGYLHNPALTAERFLRIDGLPGRWYRTGDLGFATADGVLHCLGRADDQVKVRGLRIELGEIDAALRQVPWVRDGAAVVVHSPRGEPVIGACVVPTEDVGDAPKLGELRAALAQTVPDYMLPNTVTVLDRLPQNPNGKVDRRALTELVRAARSNRQGAPTADATR</sequence>
<dbReference type="EMBL" id="FMHW01000002">
    <property type="protein sequence ID" value="SCL27441.1"/>
    <property type="molecule type" value="Genomic_DNA"/>
</dbReference>
<dbReference type="InterPro" id="IPR045851">
    <property type="entry name" value="AMP-bd_C_sf"/>
</dbReference>
<evidence type="ECO:0000313" key="3">
    <source>
        <dbReference type="EMBL" id="SCL27441.1"/>
    </source>
</evidence>
<dbReference type="PANTHER" id="PTHR45527">
    <property type="entry name" value="NONRIBOSOMAL PEPTIDE SYNTHETASE"/>
    <property type="match status" value="1"/>
</dbReference>
<name>A0A1C6SDA9_9ACTN</name>
<evidence type="ECO:0000259" key="2">
    <source>
        <dbReference type="Pfam" id="PF13193"/>
    </source>
</evidence>